<evidence type="ECO:0000313" key="5">
    <source>
        <dbReference type="Proteomes" id="UP000295773"/>
    </source>
</evidence>
<sequence length="152" mass="17897">MEIQVVYEHNFADAKIVRQEVFVEEQGFKMEFDEIDNHAIHVTLYLDKVLAGCARMYADIEKDVMRIGRIALRKPYRKQGLGKVLVESCEAYGKKHKAKAFVLDAQCRMQGFYERLNYQVDGEIHMDEHVPHVQMRKTLKDEQSHEEFDFNT</sequence>
<evidence type="ECO:0000259" key="3">
    <source>
        <dbReference type="PROSITE" id="PS51186"/>
    </source>
</evidence>
<evidence type="ECO:0000313" key="4">
    <source>
        <dbReference type="EMBL" id="TCU52941.1"/>
    </source>
</evidence>
<dbReference type="CDD" id="cd04301">
    <property type="entry name" value="NAT_SF"/>
    <property type="match status" value="1"/>
</dbReference>
<feature type="domain" description="N-acetyltransferase" evidence="3">
    <location>
        <begin position="1"/>
        <end position="140"/>
    </location>
</feature>
<dbReference type="AlphaFoldDB" id="A0A4R3SVK8"/>
<gene>
    <name evidence="4" type="ORF">EDD61_12912</name>
</gene>
<evidence type="ECO:0000256" key="1">
    <source>
        <dbReference type="ARBA" id="ARBA00022679"/>
    </source>
</evidence>
<name>A0A4R3SVK8_9FIRM</name>
<dbReference type="Pfam" id="PF13673">
    <property type="entry name" value="Acetyltransf_10"/>
    <property type="match status" value="1"/>
</dbReference>
<dbReference type="RefSeq" id="WP_132225705.1">
    <property type="nucleotide sequence ID" value="NZ_JANKBG010000030.1"/>
</dbReference>
<keyword evidence="5" id="KW-1185">Reference proteome</keyword>
<dbReference type="EMBL" id="SMBP01000029">
    <property type="protein sequence ID" value="TCU52941.1"/>
    <property type="molecule type" value="Genomic_DNA"/>
</dbReference>
<organism evidence="4 5">
    <name type="scientific">Longicatena caecimuris</name>
    <dbReference type="NCBI Taxonomy" id="1796635"/>
    <lineage>
        <taxon>Bacteria</taxon>
        <taxon>Bacillati</taxon>
        <taxon>Bacillota</taxon>
        <taxon>Erysipelotrichia</taxon>
        <taxon>Erysipelotrichales</taxon>
        <taxon>Erysipelotrichaceae</taxon>
        <taxon>Longicatena</taxon>
    </lineage>
</organism>
<dbReference type="PANTHER" id="PTHR42919">
    <property type="entry name" value="N-ALPHA-ACETYLTRANSFERASE"/>
    <property type="match status" value="1"/>
</dbReference>
<protein>
    <submittedName>
        <fullName evidence="4">Putative GNAT family N-acyltransferase</fullName>
    </submittedName>
</protein>
<keyword evidence="2 4" id="KW-0012">Acyltransferase</keyword>
<keyword evidence="1 4" id="KW-0808">Transferase</keyword>
<dbReference type="Gene3D" id="3.40.630.30">
    <property type="match status" value="1"/>
</dbReference>
<dbReference type="SUPFAM" id="SSF55729">
    <property type="entry name" value="Acyl-CoA N-acyltransferases (Nat)"/>
    <property type="match status" value="1"/>
</dbReference>
<evidence type="ECO:0000256" key="2">
    <source>
        <dbReference type="ARBA" id="ARBA00023315"/>
    </source>
</evidence>
<dbReference type="PANTHER" id="PTHR42919:SF8">
    <property type="entry name" value="N-ALPHA-ACETYLTRANSFERASE 50"/>
    <property type="match status" value="1"/>
</dbReference>
<accession>A0A4R3SVK8</accession>
<comment type="caution">
    <text evidence="4">The sequence shown here is derived from an EMBL/GenBank/DDBJ whole genome shotgun (WGS) entry which is preliminary data.</text>
</comment>
<dbReference type="InterPro" id="IPR016181">
    <property type="entry name" value="Acyl_CoA_acyltransferase"/>
</dbReference>
<dbReference type="InterPro" id="IPR000182">
    <property type="entry name" value="GNAT_dom"/>
</dbReference>
<dbReference type="InterPro" id="IPR051556">
    <property type="entry name" value="N-term/lysine_N-AcTrnsfr"/>
</dbReference>
<dbReference type="GO" id="GO:0016747">
    <property type="term" value="F:acyltransferase activity, transferring groups other than amino-acyl groups"/>
    <property type="evidence" value="ECO:0007669"/>
    <property type="project" value="InterPro"/>
</dbReference>
<reference evidence="4 5" key="1">
    <citation type="submission" date="2019-03" db="EMBL/GenBank/DDBJ databases">
        <title>Genomic Encyclopedia of Type Strains, Phase IV (KMG-IV): sequencing the most valuable type-strain genomes for metagenomic binning, comparative biology and taxonomic classification.</title>
        <authorList>
            <person name="Goeker M."/>
        </authorList>
    </citation>
    <scope>NUCLEOTIDE SEQUENCE [LARGE SCALE GENOMIC DNA]</scope>
    <source>
        <strain evidence="4 5">DSM 29481</strain>
    </source>
</reference>
<proteinExistence type="predicted"/>
<dbReference type="Proteomes" id="UP000295773">
    <property type="component" value="Unassembled WGS sequence"/>
</dbReference>
<dbReference type="PROSITE" id="PS51186">
    <property type="entry name" value="GNAT"/>
    <property type="match status" value="1"/>
</dbReference>